<dbReference type="InterPro" id="IPR031329">
    <property type="entry name" value="NEUT/ALK_ceramidase_N"/>
</dbReference>
<dbReference type="InterPro" id="IPR006823">
    <property type="entry name" value="Ceramidase_alk"/>
</dbReference>
<dbReference type="AlphaFoldDB" id="A0A6A0AHQ7"/>
<dbReference type="Pfam" id="PF04734">
    <property type="entry name" value="Ceramidase_alk"/>
    <property type="match status" value="1"/>
</dbReference>
<dbReference type="GO" id="GO:0046512">
    <property type="term" value="P:sphingosine biosynthetic process"/>
    <property type="evidence" value="ECO:0007669"/>
    <property type="project" value="TreeGrafter"/>
</dbReference>
<dbReference type="PANTHER" id="PTHR12670">
    <property type="entry name" value="CERAMIDASE"/>
    <property type="match status" value="1"/>
</dbReference>
<proteinExistence type="predicted"/>
<protein>
    <submittedName>
        <fullName evidence="2">Neutral ceramidase</fullName>
    </submittedName>
</protein>
<dbReference type="GO" id="GO:0046514">
    <property type="term" value="P:ceramide catabolic process"/>
    <property type="evidence" value="ECO:0007669"/>
    <property type="project" value="InterPro"/>
</dbReference>
<dbReference type="GO" id="GO:0042759">
    <property type="term" value="P:long-chain fatty acid biosynthetic process"/>
    <property type="evidence" value="ECO:0007669"/>
    <property type="project" value="TreeGrafter"/>
</dbReference>
<dbReference type="GO" id="GO:0005576">
    <property type="term" value="C:extracellular region"/>
    <property type="evidence" value="ECO:0007669"/>
    <property type="project" value="TreeGrafter"/>
</dbReference>
<reference evidence="2 3" key="1">
    <citation type="submission" date="2020-02" db="EMBL/GenBank/DDBJ databases">
        <title>Draft genome sequence of Haematococcus lacustris strain NIES-144.</title>
        <authorList>
            <person name="Morimoto D."/>
            <person name="Nakagawa S."/>
            <person name="Yoshida T."/>
            <person name="Sawayama S."/>
        </authorList>
    </citation>
    <scope>NUCLEOTIDE SEQUENCE [LARGE SCALE GENOMIC DNA]</scope>
    <source>
        <strain evidence="2 3">NIES-144</strain>
    </source>
</reference>
<dbReference type="PANTHER" id="PTHR12670:SF1">
    <property type="entry name" value="NEUTRAL CERAMIDASE"/>
    <property type="match status" value="1"/>
</dbReference>
<feature type="non-terminal residue" evidence="2">
    <location>
        <position position="64"/>
    </location>
</feature>
<comment type="caution">
    <text evidence="2">The sequence shown here is derived from an EMBL/GenBank/DDBJ whole genome shotgun (WGS) entry which is preliminary data.</text>
</comment>
<feature type="non-terminal residue" evidence="2">
    <location>
        <position position="1"/>
    </location>
</feature>
<evidence type="ECO:0000313" key="2">
    <source>
        <dbReference type="EMBL" id="GFH32480.1"/>
    </source>
</evidence>
<dbReference type="GO" id="GO:0017040">
    <property type="term" value="F:N-acylsphingosine amidohydrolase activity"/>
    <property type="evidence" value="ECO:0007669"/>
    <property type="project" value="InterPro"/>
</dbReference>
<evidence type="ECO:0000259" key="1">
    <source>
        <dbReference type="Pfam" id="PF04734"/>
    </source>
</evidence>
<feature type="domain" description="Neutral/alkaline non-lysosomal ceramidase N-terminal" evidence="1">
    <location>
        <begin position="1"/>
        <end position="64"/>
    </location>
</feature>
<name>A0A6A0AHQ7_HAELA</name>
<evidence type="ECO:0000313" key="3">
    <source>
        <dbReference type="Proteomes" id="UP000485058"/>
    </source>
</evidence>
<keyword evidence="3" id="KW-1185">Reference proteome</keyword>
<dbReference type="EMBL" id="BLLF01006697">
    <property type="protein sequence ID" value="GFH32480.1"/>
    <property type="molecule type" value="Genomic_DNA"/>
</dbReference>
<sequence length="64" mass="7084">MTGPVADVNLMGYANILQTARGLQMRLYARAFIFANPDTPMQRVVFVNMDAAMASQLVTQHVVQ</sequence>
<dbReference type="Proteomes" id="UP000485058">
    <property type="component" value="Unassembled WGS sequence"/>
</dbReference>
<accession>A0A6A0AHQ7</accession>
<gene>
    <name evidence="2" type="ORF">HaLaN_31708</name>
</gene>
<organism evidence="2 3">
    <name type="scientific">Haematococcus lacustris</name>
    <name type="common">Green alga</name>
    <name type="synonym">Haematococcus pluvialis</name>
    <dbReference type="NCBI Taxonomy" id="44745"/>
    <lineage>
        <taxon>Eukaryota</taxon>
        <taxon>Viridiplantae</taxon>
        <taxon>Chlorophyta</taxon>
        <taxon>core chlorophytes</taxon>
        <taxon>Chlorophyceae</taxon>
        <taxon>CS clade</taxon>
        <taxon>Chlamydomonadales</taxon>
        <taxon>Haematococcaceae</taxon>
        <taxon>Haematococcus</taxon>
    </lineage>
</organism>
<dbReference type="GO" id="GO:0016020">
    <property type="term" value="C:membrane"/>
    <property type="evidence" value="ECO:0007669"/>
    <property type="project" value="GOC"/>
</dbReference>